<dbReference type="AlphaFoldDB" id="A0AAD3CSQ8"/>
<evidence type="ECO:0000256" key="3">
    <source>
        <dbReference type="SAM" id="MobiDB-lite"/>
    </source>
</evidence>
<evidence type="ECO:0000313" key="6">
    <source>
        <dbReference type="Proteomes" id="UP001054902"/>
    </source>
</evidence>
<evidence type="ECO:0000259" key="4">
    <source>
        <dbReference type="PROSITE" id="PS51778"/>
    </source>
</evidence>
<feature type="compositionally biased region" description="Polar residues" evidence="3">
    <location>
        <begin position="105"/>
        <end position="114"/>
    </location>
</feature>
<feature type="compositionally biased region" description="Low complexity" evidence="3">
    <location>
        <begin position="146"/>
        <end position="157"/>
    </location>
</feature>
<dbReference type="SMART" id="SM00248">
    <property type="entry name" value="ANK"/>
    <property type="match status" value="4"/>
</dbReference>
<dbReference type="PROSITE" id="PS51778">
    <property type="entry name" value="VAST"/>
    <property type="match status" value="1"/>
</dbReference>
<dbReference type="GO" id="GO:0016020">
    <property type="term" value="C:membrane"/>
    <property type="evidence" value="ECO:0007669"/>
    <property type="project" value="UniProtKB-SubCell"/>
</dbReference>
<feature type="compositionally biased region" description="Basic and acidic residues" evidence="3">
    <location>
        <begin position="64"/>
        <end position="73"/>
    </location>
</feature>
<protein>
    <recommendedName>
        <fullName evidence="4">VASt domain-containing protein</fullName>
    </recommendedName>
</protein>
<reference evidence="5 6" key="1">
    <citation type="journal article" date="2021" name="Sci. Rep.">
        <title>The genome of the diatom Chaetoceros tenuissimus carries an ancient integrated fragment of an extant virus.</title>
        <authorList>
            <person name="Hongo Y."/>
            <person name="Kimura K."/>
            <person name="Takaki Y."/>
            <person name="Yoshida Y."/>
            <person name="Baba S."/>
            <person name="Kobayashi G."/>
            <person name="Nagasaki K."/>
            <person name="Hano T."/>
            <person name="Tomaru Y."/>
        </authorList>
    </citation>
    <scope>NUCLEOTIDE SEQUENCE [LARGE SCALE GENOMIC DNA]</scope>
    <source>
        <strain evidence="5 6">NIES-3715</strain>
    </source>
</reference>
<feature type="compositionally biased region" description="Polar residues" evidence="3">
    <location>
        <begin position="1"/>
        <end position="21"/>
    </location>
</feature>
<evidence type="ECO:0000256" key="1">
    <source>
        <dbReference type="ARBA" id="ARBA00004370"/>
    </source>
</evidence>
<dbReference type="Gene3D" id="1.25.40.20">
    <property type="entry name" value="Ankyrin repeat-containing domain"/>
    <property type="match status" value="1"/>
</dbReference>
<accession>A0AAD3CSQ8</accession>
<feature type="compositionally biased region" description="Low complexity" evidence="3">
    <location>
        <begin position="22"/>
        <end position="36"/>
    </location>
</feature>
<evidence type="ECO:0000256" key="2">
    <source>
        <dbReference type="ARBA" id="ARBA00023136"/>
    </source>
</evidence>
<dbReference type="Proteomes" id="UP001054902">
    <property type="component" value="Unassembled WGS sequence"/>
</dbReference>
<evidence type="ECO:0000313" key="5">
    <source>
        <dbReference type="EMBL" id="GFH51507.1"/>
    </source>
</evidence>
<proteinExistence type="predicted"/>
<feature type="domain" description="VASt" evidence="4">
    <location>
        <begin position="672"/>
        <end position="859"/>
    </location>
</feature>
<gene>
    <name evidence="5" type="ORF">CTEN210_07983</name>
</gene>
<dbReference type="Pfam" id="PF16016">
    <property type="entry name" value="VASt"/>
    <property type="match status" value="1"/>
</dbReference>
<sequence>MSSSAEESTKTPSTMSHSQGDNASYSSRLSAASNYRNRSRSSHDKRPGTALTQSSSGRRALKGLTDREKERSIHNNRNTRSYGHHHSHRHNHHTNSYNPRRNARNKVSNYATHTKSYHKSNERASPNSVKESMRTNQSFDTDRSAKTSPSTSKSVTSHLTTFSSPTAGAVEATRRKTKKLPGLLTFKKKRSNDEDEESENRNELDMTNDSSPSTTSSQRVHLRNGRYSPMEEKPRTRRRKKRFAKMKFKFAKSRSRDDDDASAASDSSVQSKSALIAEFGTLMNEFPTEDTLNTTLHVACEKHYSEDLIVRHLIAKGPMAVTMKNQKRDLPLHSACRCKIGCGIDDRVLDCLLDRYLHGVTVTNKEMCLPLHLACYSGGRNLYAIQRLIDECPESVMMKCHLKIPFDVNSLRFVQRSEYRPQTTEFVNKGAKDEVNGDLKTEDPYKEDIDDFSTATCGPTNFWSALSLFSSPSNDEGMDEIESTDYDMESCLSPLHLAVLSGAPPDVIETIVTADPECLGLKTDKGRKAMDIARFMIAGKRNKKPHDDALLKSPSKDEEMERISEYIRNIDEDPTQNIFAAYDIMNSFEKNRRKSKQITNATLMTLNSTSMREVELHTIKEEFDAKRSWTKLNNIIRFTSAIKQSGLSALGKPVMADLDKVEKPRGYQLPVNFQHICVELELPVGFRRLRWAMLHRDSKFLSKEVLQTKLGYSQVTLEPWDRCNDIIGDHSLSGEEMAKSDIVGAERKCSYLMPKSGMVAANMAYETQTIEEYNEYAFVIKKVTVNPDVPFGNTFECHVQTIFHDMGYNKCKMIASVEANFIGRPPMVAWKIKNAMYDGVTDFFVAKGEVICEHALREKAEAEESLL</sequence>
<keyword evidence="6" id="KW-1185">Reference proteome</keyword>
<feature type="region of interest" description="Disordered" evidence="3">
    <location>
        <begin position="1"/>
        <end position="243"/>
    </location>
</feature>
<dbReference type="SUPFAM" id="SSF48403">
    <property type="entry name" value="Ankyrin repeat"/>
    <property type="match status" value="1"/>
</dbReference>
<feature type="compositionally biased region" description="Polar residues" evidence="3">
    <location>
        <begin position="123"/>
        <end position="139"/>
    </location>
</feature>
<dbReference type="EMBL" id="BLLK01000045">
    <property type="protein sequence ID" value="GFH51507.1"/>
    <property type="molecule type" value="Genomic_DNA"/>
</dbReference>
<organism evidence="5 6">
    <name type="scientific">Chaetoceros tenuissimus</name>
    <dbReference type="NCBI Taxonomy" id="426638"/>
    <lineage>
        <taxon>Eukaryota</taxon>
        <taxon>Sar</taxon>
        <taxon>Stramenopiles</taxon>
        <taxon>Ochrophyta</taxon>
        <taxon>Bacillariophyta</taxon>
        <taxon>Coscinodiscophyceae</taxon>
        <taxon>Chaetocerotophycidae</taxon>
        <taxon>Chaetocerotales</taxon>
        <taxon>Chaetocerotaceae</taxon>
        <taxon>Chaetoceros</taxon>
    </lineage>
</organism>
<feature type="compositionally biased region" description="Polar residues" evidence="3">
    <location>
        <begin position="205"/>
        <end position="219"/>
    </location>
</feature>
<feature type="region of interest" description="Disordered" evidence="3">
    <location>
        <begin position="248"/>
        <end position="267"/>
    </location>
</feature>
<comment type="subcellular location">
    <subcellularLocation>
        <location evidence="1">Membrane</location>
    </subcellularLocation>
</comment>
<keyword evidence="2" id="KW-0472">Membrane</keyword>
<feature type="compositionally biased region" description="Basic residues" evidence="3">
    <location>
        <begin position="82"/>
        <end position="93"/>
    </location>
</feature>
<comment type="caution">
    <text evidence="5">The sequence shown here is derived from an EMBL/GenBank/DDBJ whole genome shotgun (WGS) entry which is preliminary data.</text>
</comment>
<dbReference type="InterPro" id="IPR036770">
    <property type="entry name" value="Ankyrin_rpt-contain_sf"/>
</dbReference>
<dbReference type="InterPro" id="IPR031968">
    <property type="entry name" value="VASt"/>
</dbReference>
<dbReference type="InterPro" id="IPR002110">
    <property type="entry name" value="Ankyrin_rpt"/>
</dbReference>
<name>A0AAD3CSQ8_9STRA</name>